<dbReference type="GO" id="GO:0006302">
    <property type="term" value="P:double-strand break repair"/>
    <property type="evidence" value="ECO:0007669"/>
    <property type="project" value="InterPro"/>
</dbReference>
<organism evidence="3 4">
    <name type="scientific">Cryomorpha ignava</name>
    <dbReference type="NCBI Taxonomy" id="101383"/>
    <lineage>
        <taxon>Bacteria</taxon>
        <taxon>Pseudomonadati</taxon>
        <taxon>Bacteroidota</taxon>
        <taxon>Flavobacteriia</taxon>
        <taxon>Flavobacteriales</taxon>
        <taxon>Cryomorphaceae</taxon>
        <taxon>Cryomorpha</taxon>
    </lineage>
</organism>
<dbReference type="SUPFAM" id="SSF52540">
    <property type="entry name" value="P-loop containing nucleoside triphosphate hydrolases"/>
    <property type="match status" value="1"/>
</dbReference>
<reference evidence="3 4" key="1">
    <citation type="submission" date="2020-02" db="EMBL/GenBank/DDBJ databases">
        <title>Out from the shadows clarifying the taxonomy of the family Cryomorphaceae and related taxa by utilizing the GTDB taxonomic framework.</title>
        <authorList>
            <person name="Bowman J.P."/>
        </authorList>
    </citation>
    <scope>NUCLEOTIDE SEQUENCE [LARGE SCALE GENOMIC DNA]</scope>
    <source>
        <strain evidence="3 4">QSSC 1-22</strain>
    </source>
</reference>
<proteinExistence type="predicted"/>
<sequence>MQIRKIRFENIHSLKGAHEIDFGDGILGEAGLFAIIGPTGSGKSTLLDVITLAIYNRIARVDKSISNTVLEDDGGIMTRNMKSCFAEVEYRVKGKDYRSHWSIERNRNNNLNARKQEIVEVATGTIIDTGTKTPDKNEEIIGLSYDQFVKAMVLSQGEFSKLLQAPRNERNKLLEDITGARSYREIGRAVFMRYAGLKKKVELKEAGLESIELLTPEIVDQKKSELKTLTDLKPEVQKSHQEYLAKIATRKELTNKKEEQKQLEINQIKLKELYANFKPQKEKLDRHEKLVKYSDDLRDHNSILKDLNRTKEELESINKTKSEEETKQISLIEKASKLLATRIDIDSAHEKLEGFRDTISGLQSQEKAKQGEAVLYQNQVKTQIRKINDSGYPLAEAETPALLATEVEDLVHQVNARIETSGLTSLEDLNQKSEELKVATEKSRDLLTKKQEEIRLQKAIQTHSARLKSGQETLDTDLKKVPELEKEILVVEKEIAHLAKTVEHQRKHQSLEDHRAELKPDEPCPLCGSLEHPYALENPKFDTKEELLKDKRDLLKTKSDLRIRITEKNKFLVEEIARIESEMQGVAKEEKANLEIMENLAKGLKWDFKESLDDLQNRRSQLINSQKSLENTKQAFQTKSLIGDMTESLKNWDFTLQKYREVKEKREKLYSGTDISQVTNRLTTDLTRTATSILSTKKQLHELGEKLKSSQTQKSESLKKIDEILVKENLETIEQLQKGILPEEEADKYRKRNAQLEDGKARLSEQEKNLKKTLDDLLQKDDDILSDEALNELFKDAETAWNNLSLNIGKITQSLDDDQKTRQRQQTVLDELNRLKKDLALWKTMNDLIGDSNGNKFSNFVQDLTLEQLIGFANKRLEEFSDRYLLDIPTADEADKSDTLKVFDKYMGNARRSVRTLSGGETFLVSLAMAFALSDIASRNVKIESLFIDEGFGTLDPETLDQAITILEKMQNEGNKSVGIISHVGALKERITTQIQLEKSSLGYSTIRVVQ</sequence>
<dbReference type="EMBL" id="JAAGVY010000039">
    <property type="protein sequence ID" value="NEN25060.1"/>
    <property type="molecule type" value="Genomic_DNA"/>
</dbReference>
<dbReference type="Gene3D" id="3.40.50.300">
    <property type="entry name" value="P-loop containing nucleotide triphosphate hydrolases"/>
    <property type="match status" value="2"/>
</dbReference>
<feature type="domain" description="Rad50/SbcC-type AAA" evidence="2">
    <location>
        <begin position="5"/>
        <end position="242"/>
    </location>
</feature>
<comment type="caution">
    <text evidence="3">The sequence shown here is derived from an EMBL/GenBank/DDBJ whole genome shotgun (WGS) entry which is preliminary data.</text>
</comment>
<dbReference type="RefSeq" id="WP_163286495.1">
    <property type="nucleotide sequence ID" value="NZ_JAAGVY010000039.1"/>
</dbReference>
<name>A0A7K3WTQ8_9FLAO</name>
<evidence type="ECO:0000313" key="3">
    <source>
        <dbReference type="EMBL" id="NEN25060.1"/>
    </source>
</evidence>
<protein>
    <submittedName>
        <fullName evidence="3">AAA family ATPase</fullName>
    </submittedName>
</protein>
<dbReference type="PANTHER" id="PTHR32114">
    <property type="entry name" value="ABC TRANSPORTER ABCH.3"/>
    <property type="match status" value="1"/>
</dbReference>
<dbReference type="InterPro" id="IPR027417">
    <property type="entry name" value="P-loop_NTPase"/>
</dbReference>
<dbReference type="InterPro" id="IPR038729">
    <property type="entry name" value="Rad50/SbcC_AAA"/>
</dbReference>
<keyword evidence="1" id="KW-0175">Coiled coil</keyword>
<evidence type="ECO:0000313" key="4">
    <source>
        <dbReference type="Proteomes" id="UP000486602"/>
    </source>
</evidence>
<evidence type="ECO:0000259" key="2">
    <source>
        <dbReference type="Pfam" id="PF13476"/>
    </source>
</evidence>
<dbReference type="PANTHER" id="PTHR32114:SF2">
    <property type="entry name" value="ABC TRANSPORTER ABCH.3"/>
    <property type="match status" value="1"/>
</dbReference>
<dbReference type="Pfam" id="PF13558">
    <property type="entry name" value="SbcC_Walker_B"/>
    <property type="match status" value="1"/>
</dbReference>
<keyword evidence="4" id="KW-1185">Reference proteome</keyword>
<gene>
    <name evidence="3" type="ORF">G3O08_16290</name>
</gene>
<dbReference type="Proteomes" id="UP000486602">
    <property type="component" value="Unassembled WGS sequence"/>
</dbReference>
<feature type="coiled-coil region" evidence="1">
    <location>
        <begin position="746"/>
        <end position="780"/>
    </location>
</feature>
<dbReference type="GO" id="GO:0016887">
    <property type="term" value="F:ATP hydrolysis activity"/>
    <property type="evidence" value="ECO:0007669"/>
    <property type="project" value="InterPro"/>
</dbReference>
<dbReference type="AlphaFoldDB" id="A0A7K3WTQ8"/>
<evidence type="ECO:0000256" key="1">
    <source>
        <dbReference type="SAM" id="Coils"/>
    </source>
</evidence>
<accession>A0A7K3WTQ8</accession>
<feature type="coiled-coil region" evidence="1">
    <location>
        <begin position="544"/>
        <end position="632"/>
    </location>
</feature>
<feature type="coiled-coil region" evidence="1">
    <location>
        <begin position="246"/>
        <end position="327"/>
    </location>
</feature>
<dbReference type="Pfam" id="PF13476">
    <property type="entry name" value="AAA_23"/>
    <property type="match status" value="1"/>
</dbReference>